<dbReference type="AlphaFoldDB" id="U5QJ57"/>
<dbReference type="eggNOG" id="COG1309">
    <property type="taxonomic scope" value="Bacteria"/>
</dbReference>
<dbReference type="PRINTS" id="PR00455">
    <property type="entry name" value="HTHTETR"/>
</dbReference>
<dbReference type="KEGG" id="glj:GKIL_1469"/>
<dbReference type="PANTHER" id="PTHR30055:SF226">
    <property type="entry name" value="HTH-TYPE TRANSCRIPTIONAL REGULATOR PKSA"/>
    <property type="match status" value="1"/>
</dbReference>
<organism evidence="4 5">
    <name type="scientific">Gloeobacter kilaueensis (strain ATCC BAA-2537 / CCAP 1431/1 / ULC 316 / JS1)</name>
    <dbReference type="NCBI Taxonomy" id="1183438"/>
    <lineage>
        <taxon>Bacteria</taxon>
        <taxon>Bacillati</taxon>
        <taxon>Cyanobacteriota</taxon>
        <taxon>Cyanophyceae</taxon>
        <taxon>Gloeobacterales</taxon>
        <taxon>Gloeobacteraceae</taxon>
        <taxon>Gloeobacter</taxon>
    </lineage>
</organism>
<dbReference type="InterPro" id="IPR001647">
    <property type="entry name" value="HTH_TetR"/>
</dbReference>
<dbReference type="InterPro" id="IPR009057">
    <property type="entry name" value="Homeodomain-like_sf"/>
</dbReference>
<dbReference type="SUPFAM" id="SSF48498">
    <property type="entry name" value="Tetracyclin repressor-like, C-terminal domain"/>
    <property type="match status" value="1"/>
</dbReference>
<dbReference type="RefSeq" id="WP_023172819.1">
    <property type="nucleotide sequence ID" value="NC_022600.1"/>
</dbReference>
<dbReference type="PROSITE" id="PS50977">
    <property type="entry name" value="HTH_TETR_2"/>
    <property type="match status" value="1"/>
</dbReference>
<feature type="domain" description="HTH tetR-type" evidence="3">
    <location>
        <begin position="11"/>
        <end position="71"/>
    </location>
</feature>
<dbReference type="Pfam" id="PF00440">
    <property type="entry name" value="TetR_N"/>
    <property type="match status" value="1"/>
</dbReference>
<sequence>MKASIREKTALLRRQHILEAAIRVFADRGFQRATIREIANEAGVSDGTIYNSFKNKADLLLAVLDPLDEVGRAVEAPLTAVSDDVEQLVRQLFRRRWETFTPEILNVLRAVFSEVLINEELRALYVDRVLAPALTLPEPLFKNLVAAGKLRPIDVSLTLRTITATFLGLVTLRLLGDEYVTAHWDAVPDELAALFLAGILPQKTERGGHESA</sequence>
<evidence type="ECO:0000259" key="3">
    <source>
        <dbReference type="PROSITE" id="PS50977"/>
    </source>
</evidence>
<dbReference type="InterPro" id="IPR050109">
    <property type="entry name" value="HTH-type_TetR-like_transc_reg"/>
</dbReference>
<keyword evidence="1 2" id="KW-0238">DNA-binding</keyword>
<feature type="DNA-binding region" description="H-T-H motif" evidence="2">
    <location>
        <begin position="34"/>
        <end position="53"/>
    </location>
</feature>
<name>U5QJ57_GLOK1</name>
<dbReference type="Proteomes" id="UP000017396">
    <property type="component" value="Chromosome"/>
</dbReference>
<evidence type="ECO:0000313" key="4">
    <source>
        <dbReference type="EMBL" id="AGY57715.1"/>
    </source>
</evidence>
<dbReference type="GO" id="GO:0000976">
    <property type="term" value="F:transcription cis-regulatory region binding"/>
    <property type="evidence" value="ECO:0007669"/>
    <property type="project" value="TreeGrafter"/>
</dbReference>
<dbReference type="OrthoDB" id="2373640at2"/>
<keyword evidence="5" id="KW-1185">Reference proteome</keyword>
<protein>
    <submittedName>
        <fullName evidence="4">TetR family transcriptional regulator</fullName>
    </submittedName>
</protein>
<accession>U5QJ57</accession>
<dbReference type="Gene3D" id="1.10.357.10">
    <property type="entry name" value="Tetracycline Repressor, domain 2"/>
    <property type="match status" value="1"/>
</dbReference>
<dbReference type="PANTHER" id="PTHR30055">
    <property type="entry name" value="HTH-TYPE TRANSCRIPTIONAL REGULATOR RUTR"/>
    <property type="match status" value="1"/>
</dbReference>
<evidence type="ECO:0000256" key="2">
    <source>
        <dbReference type="PROSITE-ProRule" id="PRU00335"/>
    </source>
</evidence>
<evidence type="ECO:0000313" key="5">
    <source>
        <dbReference type="Proteomes" id="UP000017396"/>
    </source>
</evidence>
<dbReference type="GO" id="GO:0003700">
    <property type="term" value="F:DNA-binding transcription factor activity"/>
    <property type="evidence" value="ECO:0007669"/>
    <property type="project" value="TreeGrafter"/>
</dbReference>
<dbReference type="STRING" id="1183438.GKIL_1469"/>
<dbReference type="EMBL" id="CP003587">
    <property type="protein sequence ID" value="AGY57715.1"/>
    <property type="molecule type" value="Genomic_DNA"/>
</dbReference>
<dbReference type="HOGENOM" id="CLU_069356_12_2_3"/>
<dbReference type="SUPFAM" id="SSF46689">
    <property type="entry name" value="Homeodomain-like"/>
    <property type="match status" value="1"/>
</dbReference>
<gene>
    <name evidence="4" type="ORF">GKIL_1469</name>
</gene>
<reference evidence="4 5" key="1">
    <citation type="journal article" date="2013" name="PLoS ONE">
        <title>Cultivation and Complete Genome Sequencing of Gloeobacter kilaueensis sp. nov., from a Lava Cave in Kilauea Caldera, Hawai'i.</title>
        <authorList>
            <person name="Saw J.H."/>
            <person name="Schatz M."/>
            <person name="Brown M.V."/>
            <person name="Kunkel D.D."/>
            <person name="Foster J.S."/>
            <person name="Shick H."/>
            <person name="Christensen S."/>
            <person name="Hou S."/>
            <person name="Wan X."/>
            <person name="Donachie S.P."/>
        </authorList>
    </citation>
    <scope>NUCLEOTIDE SEQUENCE [LARGE SCALE GENOMIC DNA]</scope>
    <source>
        <strain evidence="5">JS</strain>
    </source>
</reference>
<proteinExistence type="predicted"/>
<dbReference type="InterPro" id="IPR036271">
    <property type="entry name" value="Tet_transcr_reg_TetR-rel_C_sf"/>
</dbReference>
<evidence type="ECO:0000256" key="1">
    <source>
        <dbReference type="ARBA" id="ARBA00023125"/>
    </source>
</evidence>